<dbReference type="EMBL" id="MU266617">
    <property type="protein sequence ID" value="KAH7919942.1"/>
    <property type="molecule type" value="Genomic_DNA"/>
</dbReference>
<accession>A0ACB8B2Q4</accession>
<evidence type="ECO:0000313" key="2">
    <source>
        <dbReference type="Proteomes" id="UP000790709"/>
    </source>
</evidence>
<gene>
    <name evidence="1" type="ORF">BV22DRAFT_837136</name>
</gene>
<name>A0ACB8B2Q4_9AGAM</name>
<proteinExistence type="predicted"/>
<reference evidence="1" key="1">
    <citation type="journal article" date="2021" name="New Phytol.">
        <title>Evolutionary innovations through gain and loss of genes in the ectomycorrhizal Boletales.</title>
        <authorList>
            <person name="Wu G."/>
            <person name="Miyauchi S."/>
            <person name="Morin E."/>
            <person name="Kuo A."/>
            <person name="Drula E."/>
            <person name="Varga T."/>
            <person name="Kohler A."/>
            <person name="Feng B."/>
            <person name="Cao Y."/>
            <person name="Lipzen A."/>
            <person name="Daum C."/>
            <person name="Hundley H."/>
            <person name="Pangilinan J."/>
            <person name="Johnson J."/>
            <person name="Barry K."/>
            <person name="LaButti K."/>
            <person name="Ng V."/>
            <person name="Ahrendt S."/>
            <person name="Min B."/>
            <person name="Choi I.G."/>
            <person name="Park H."/>
            <person name="Plett J.M."/>
            <person name="Magnuson J."/>
            <person name="Spatafora J.W."/>
            <person name="Nagy L.G."/>
            <person name="Henrissat B."/>
            <person name="Grigoriev I.V."/>
            <person name="Yang Z.L."/>
            <person name="Xu J."/>
            <person name="Martin F.M."/>
        </authorList>
    </citation>
    <scope>NUCLEOTIDE SEQUENCE</scope>
    <source>
        <strain evidence="1">KUC20120723A-06</strain>
    </source>
</reference>
<keyword evidence="2" id="KW-1185">Reference proteome</keyword>
<organism evidence="1 2">
    <name type="scientific">Leucogyrophana mollusca</name>
    <dbReference type="NCBI Taxonomy" id="85980"/>
    <lineage>
        <taxon>Eukaryota</taxon>
        <taxon>Fungi</taxon>
        <taxon>Dikarya</taxon>
        <taxon>Basidiomycota</taxon>
        <taxon>Agaricomycotina</taxon>
        <taxon>Agaricomycetes</taxon>
        <taxon>Agaricomycetidae</taxon>
        <taxon>Boletales</taxon>
        <taxon>Boletales incertae sedis</taxon>
        <taxon>Leucogyrophana</taxon>
    </lineage>
</organism>
<dbReference type="Proteomes" id="UP000790709">
    <property type="component" value="Unassembled WGS sequence"/>
</dbReference>
<comment type="caution">
    <text evidence="1">The sequence shown here is derived from an EMBL/GenBank/DDBJ whole genome shotgun (WGS) entry which is preliminary data.</text>
</comment>
<evidence type="ECO:0000313" key="1">
    <source>
        <dbReference type="EMBL" id="KAH7919942.1"/>
    </source>
</evidence>
<sequence>MPSQPNTHTGPNHAHTHTGPNHAHTHTGPNHAPTHTNPNRVHTHLTPLARTKTFPSPIPRHTSFLQHQASPHPRASPPLRRMRMHERGLEGRREGKRRRAGWIGTGAGGRSSWMC</sequence>
<protein>
    <submittedName>
        <fullName evidence="1">Uncharacterized protein</fullName>
    </submittedName>
</protein>